<dbReference type="SUPFAM" id="SSF48452">
    <property type="entry name" value="TPR-like"/>
    <property type="match status" value="1"/>
</dbReference>
<dbReference type="EMBL" id="BARS01014139">
    <property type="protein sequence ID" value="GAF90428.1"/>
    <property type="molecule type" value="Genomic_DNA"/>
</dbReference>
<proteinExistence type="predicted"/>
<protein>
    <submittedName>
        <fullName evidence="1">Uncharacterized protein</fullName>
    </submittedName>
</protein>
<dbReference type="AlphaFoldDB" id="X0TA92"/>
<accession>X0TA92</accession>
<evidence type="ECO:0000313" key="1">
    <source>
        <dbReference type="EMBL" id="GAF90428.1"/>
    </source>
</evidence>
<reference evidence="1" key="1">
    <citation type="journal article" date="2014" name="Front. Microbiol.">
        <title>High frequency of phylogenetically diverse reductive dehalogenase-homologous genes in deep subseafloor sedimentary metagenomes.</title>
        <authorList>
            <person name="Kawai M."/>
            <person name="Futagami T."/>
            <person name="Toyoda A."/>
            <person name="Takaki Y."/>
            <person name="Nishi S."/>
            <person name="Hori S."/>
            <person name="Arai W."/>
            <person name="Tsubouchi T."/>
            <person name="Morono Y."/>
            <person name="Uchiyama I."/>
            <person name="Ito T."/>
            <person name="Fujiyama A."/>
            <person name="Inagaki F."/>
            <person name="Takami H."/>
        </authorList>
    </citation>
    <scope>NUCLEOTIDE SEQUENCE</scope>
    <source>
        <strain evidence="1">Expedition CK06-06</strain>
    </source>
</reference>
<gene>
    <name evidence="1" type="ORF">S01H1_24062</name>
</gene>
<feature type="non-terminal residue" evidence="1">
    <location>
        <position position="93"/>
    </location>
</feature>
<comment type="caution">
    <text evidence="1">The sequence shown here is derived from an EMBL/GenBank/DDBJ whole genome shotgun (WGS) entry which is preliminary data.</text>
</comment>
<feature type="non-terminal residue" evidence="1">
    <location>
        <position position="1"/>
    </location>
</feature>
<dbReference type="Gene3D" id="1.25.40.10">
    <property type="entry name" value="Tetratricopeptide repeat domain"/>
    <property type="match status" value="1"/>
</dbReference>
<dbReference type="InterPro" id="IPR011990">
    <property type="entry name" value="TPR-like_helical_dom_sf"/>
</dbReference>
<sequence>DATEKVRQGVRHYNQEDYEAAGKAFAEADVAQPDDPRIAYDRACAYAAGGDADKAIELFQQAALSPKGTLAAACHYNLGCLAAAKARALFGEH</sequence>
<name>X0TA92_9ZZZZ</name>
<organism evidence="1">
    <name type="scientific">marine sediment metagenome</name>
    <dbReference type="NCBI Taxonomy" id="412755"/>
    <lineage>
        <taxon>unclassified sequences</taxon>
        <taxon>metagenomes</taxon>
        <taxon>ecological metagenomes</taxon>
    </lineage>
</organism>